<dbReference type="Proteomes" id="UP001060085">
    <property type="component" value="Linkage Group LG03"/>
</dbReference>
<accession>A0ACC0BQ06</accession>
<gene>
    <name evidence="1" type="ORF">M9H77_15104</name>
</gene>
<proteinExistence type="predicted"/>
<protein>
    <submittedName>
        <fullName evidence="1">Uncharacterized protein</fullName>
    </submittedName>
</protein>
<sequence length="99" mass="11820">MTNVMLRWHDRCTLLPDEVFITESAYTNIRTHRRRLFLCVFPQPQSLSLFGPPTKQNKYRNLLCYYYHSSPPPSSSFLVLLRYRVVGFRILIELQARKL</sequence>
<evidence type="ECO:0000313" key="1">
    <source>
        <dbReference type="EMBL" id="KAI5674740.1"/>
    </source>
</evidence>
<organism evidence="1 2">
    <name type="scientific">Catharanthus roseus</name>
    <name type="common">Madagascar periwinkle</name>
    <name type="synonym">Vinca rosea</name>
    <dbReference type="NCBI Taxonomy" id="4058"/>
    <lineage>
        <taxon>Eukaryota</taxon>
        <taxon>Viridiplantae</taxon>
        <taxon>Streptophyta</taxon>
        <taxon>Embryophyta</taxon>
        <taxon>Tracheophyta</taxon>
        <taxon>Spermatophyta</taxon>
        <taxon>Magnoliopsida</taxon>
        <taxon>eudicotyledons</taxon>
        <taxon>Gunneridae</taxon>
        <taxon>Pentapetalae</taxon>
        <taxon>asterids</taxon>
        <taxon>lamiids</taxon>
        <taxon>Gentianales</taxon>
        <taxon>Apocynaceae</taxon>
        <taxon>Rauvolfioideae</taxon>
        <taxon>Vinceae</taxon>
        <taxon>Catharanthinae</taxon>
        <taxon>Catharanthus</taxon>
    </lineage>
</organism>
<name>A0ACC0BQ06_CATRO</name>
<comment type="caution">
    <text evidence="1">The sequence shown here is derived from an EMBL/GenBank/DDBJ whole genome shotgun (WGS) entry which is preliminary data.</text>
</comment>
<dbReference type="EMBL" id="CM044703">
    <property type="protein sequence ID" value="KAI5674740.1"/>
    <property type="molecule type" value="Genomic_DNA"/>
</dbReference>
<evidence type="ECO:0000313" key="2">
    <source>
        <dbReference type="Proteomes" id="UP001060085"/>
    </source>
</evidence>
<reference evidence="2" key="1">
    <citation type="journal article" date="2023" name="Nat. Plants">
        <title>Single-cell RNA sequencing provides a high-resolution roadmap for understanding the multicellular compartmentation of specialized metabolism.</title>
        <authorList>
            <person name="Sun S."/>
            <person name="Shen X."/>
            <person name="Li Y."/>
            <person name="Li Y."/>
            <person name="Wang S."/>
            <person name="Li R."/>
            <person name="Zhang H."/>
            <person name="Shen G."/>
            <person name="Guo B."/>
            <person name="Wei J."/>
            <person name="Xu J."/>
            <person name="St-Pierre B."/>
            <person name="Chen S."/>
            <person name="Sun C."/>
        </authorList>
    </citation>
    <scope>NUCLEOTIDE SEQUENCE [LARGE SCALE GENOMIC DNA]</scope>
</reference>
<keyword evidence="2" id="KW-1185">Reference proteome</keyword>